<keyword evidence="3" id="KW-1185">Reference proteome</keyword>
<comment type="caution">
    <text evidence="2">The sequence shown here is derived from an EMBL/GenBank/DDBJ whole genome shotgun (WGS) entry which is preliminary data.</text>
</comment>
<protein>
    <submittedName>
        <fullName evidence="2">Uncharacterized protein</fullName>
    </submittedName>
</protein>
<dbReference type="AlphaFoldDB" id="A0AAE0BLW1"/>
<reference evidence="2 3" key="1">
    <citation type="journal article" date="2015" name="Genome Biol. Evol.">
        <title>Comparative Genomics of a Bacterivorous Green Alga Reveals Evolutionary Causalities and Consequences of Phago-Mixotrophic Mode of Nutrition.</title>
        <authorList>
            <person name="Burns J.A."/>
            <person name="Paasch A."/>
            <person name="Narechania A."/>
            <person name="Kim E."/>
        </authorList>
    </citation>
    <scope>NUCLEOTIDE SEQUENCE [LARGE SCALE GENOMIC DNA]</scope>
    <source>
        <strain evidence="2 3">PLY_AMNH</strain>
    </source>
</reference>
<evidence type="ECO:0000313" key="2">
    <source>
        <dbReference type="EMBL" id="KAK3238379.1"/>
    </source>
</evidence>
<name>A0AAE0BLW1_9CHLO</name>
<dbReference type="Proteomes" id="UP001190700">
    <property type="component" value="Unassembled WGS sequence"/>
</dbReference>
<organism evidence="2 3">
    <name type="scientific">Cymbomonas tetramitiformis</name>
    <dbReference type="NCBI Taxonomy" id="36881"/>
    <lineage>
        <taxon>Eukaryota</taxon>
        <taxon>Viridiplantae</taxon>
        <taxon>Chlorophyta</taxon>
        <taxon>Pyramimonadophyceae</taxon>
        <taxon>Pyramimonadales</taxon>
        <taxon>Pyramimonadaceae</taxon>
        <taxon>Cymbomonas</taxon>
    </lineage>
</organism>
<evidence type="ECO:0000313" key="3">
    <source>
        <dbReference type="Proteomes" id="UP001190700"/>
    </source>
</evidence>
<feature type="region of interest" description="Disordered" evidence="1">
    <location>
        <begin position="258"/>
        <end position="277"/>
    </location>
</feature>
<proteinExistence type="predicted"/>
<accession>A0AAE0BLW1</accession>
<dbReference type="EMBL" id="LGRX02034233">
    <property type="protein sequence ID" value="KAK3238379.1"/>
    <property type="molecule type" value="Genomic_DNA"/>
</dbReference>
<sequence>MSHWLLRHGVDPQCVDMVQVKRAKIGALKGYRMRRTLEVVLGLMIIGVKIPLEELQALLGQRGAVRRAVHAEKVTDRHVAKMQRAARFIQAKFRRFQQKRRRGKHFLQAHRSGTPLQYEGDFSSSDARHGWHCSATLHATVSLLSISFDADAVGGHVACGKEKKRRSTCDIEVDRRSALGKSWSVTRPQDGIDGADLDTRSLPTTPMAHRTFKARLFDFNTMGHPPDPSRADLEGAGVVRKENSLPSMCRITKEASPLTTATRQAARGKVSEKGRRSMHECRAIMPGVFHDDRIPPLDSMATGDRGMIQCRKPHNSIAIKRHPPETKEASPPASVKRREVEMQRFNFLPKAFLDKQFHNKPSRDDTDIAVARRSLAKFRRERKLLTVT</sequence>
<feature type="region of interest" description="Disordered" evidence="1">
    <location>
        <begin position="184"/>
        <end position="204"/>
    </location>
</feature>
<evidence type="ECO:0000256" key="1">
    <source>
        <dbReference type="SAM" id="MobiDB-lite"/>
    </source>
</evidence>
<gene>
    <name evidence="2" type="ORF">CYMTET_51602</name>
</gene>